<evidence type="ECO:0000259" key="1">
    <source>
        <dbReference type="Pfam" id="PF01408"/>
    </source>
</evidence>
<protein>
    <submittedName>
        <fullName evidence="3">Gfo/Idh/MocA family protein</fullName>
    </submittedName>
</protein>
<feature type="domain" description="GFO/IDH/MocA-like oxidoreductase" evidence="2">
    <location>
        <begin position="129"/>
        <end position="260"/>
    </location>
</feature>
<dbReference type="EMBL" id="JBHUIT010000017">
    <property type="protein sequence ID" value="MFD2257068.1"/>
    <property type="molecule type" value="Genomic_DNA"/>
</dbReference>
<proteinExistence type="predicted"/>
<dbReference type="SUPFAM" id="SSF51735">
    <property type="entry name" value="NAD(P)-binding Rossmann-fold domains"/>
    <property type="match status" value="1"/>
</dbReference>
<dbReference type="Gene3D" id="3.40.50.720">
    <property type="entry name" value="NAD(P)-binding Rossmann-like Domain"/>
    <property type="match status" value="1"/>
</dbReference>
<accession>A0ABW5D7L3</accession>
<dbReference type="RefSeq" id="WP_386820355.1">
    <property type="nucleotide sequence ID" value="NZ_JBHUIT010000017.1"/>
</dbReference>
<evidence type="ECO:0000313" key="4">
    <source>
        <dbReference type="Proteomes" id="UP001597375"/>
    </source>
</evidence>
<comment type="caution">
    <text evidence="3">The sequence shown here is derived from an EMBL/GenBank/DDBJ whole genome shotgun (WGS) entry which is preliminary data.</text>
</comment>
<organism evidence="3 4">
    <name type="scientific">Luteolibacter algae</name>
    <dbReference type="NCBI Taxonomy" id="454151"/>
    <lineage>
        <taxon>Bacteria</taxon>
        <taxon>Pseudomonadati</taxon>
        <taxon>Verrucomicrobiota</taxon>
        <taxon>Verrucomicrobiia</taxon>
        <taxon>Verrucomicrobiales</taxon>
        <taxon>Verrucomicrobiaceae</taxon>
        <taxon>Luteolibacter</taxon>
    </lineage>
</organism>
<sequence length="337" mass="38804">MKVLKGVCIGAGYFSHFQYEAWQRIPEVEIVAFSNRDAERSQSIKDQYGIQRSYTDWREMLEQEQPDFVDIITPPPTHLEICRFAAGLGIDIICQKPLGTTLDIAKEIVSSTENVRFMVHENFRFQPWYREIKCQLEAGSIGRLHSIYMRSRMGDGWGDQAYIPRQPYFRDYPKLLIYETGVHFIDTFRYLAGEVTGASAWLRRLNPVIKGEDCGLMILEHENGCISQWDANRYNEPPHGVNARYTFGEMLLEGTEGSIRLGLDGRLILQRLGEEANVISYQPSAHGFAGDCVYACQRHFIDRLLDGNDFETSGNEYLKTMQVQEEVYQNAETRKKI</sequence>
<feature type="domain" description="Gfo/Idh/MocA-like oxidoreductase N-terminal" evidence="1">
    <location>
        <begin position="7"/>
        <end position="119"/>
    </location>
</feature>
<reference evidence="4" key="1">
    <citation type="journal article" date="2019" name="Int. J. Syst. Evol. Microbiol.">
        <title>The Global Catalogue of Microorganisms (GCM) 10K type strain sequencing project: providing services to taxonomists for standard genome sequencing and annotation.</title>
        <authorList>
            <consortium name="The Broad Institute Genomics Platform"/>
            <consortium name="The Broad Institute Genome Sequencing Center for Infectious Disease"/>
            <person name="Wu L."/>
            <person name="Ma J."/>
        </authorList>
    </citation>
    <scope>NUCLEOTIDE SEQUENCE [LARGE SCALE GENOMIC DNA]</scope>
    <source>
        <strain evidence="4">CGMCC 4.7106</strain>
    </source>
</reference>
<evidence type="ECO:0000259" key="2">
    <source>
        <dbReference type="Pfam" id="PF22725"/>
    </source>
</evidence>
<dbReference type="InterPro" id="IPR000683">
    <property type="entry name" value="Gfo/Idh/MocA-like_OxRdtase_N"/>
</dbReference>
<dbReference type="InterPro" id="IPR055170">
    <property type="entry name" value="GFO_IDH_MocA-like_dom"/>
</dbReference>
<dbReference type="Proteomes" id="UP001597375">
    <property type="component" value="Unassembled WGS sequence"/>
</dbReference>
<dbReference type="PANTHER" id="PTHR43708:SF8">
    <property type="entry name" value="OXIDOREDUCTASE"/>
    <property type="match status" value="1"/>
</dbReference>
<dbReference type="Pfam" id="PF22725">
    <property type="entry name" value="GFO_IDH_MocA_C3"/>
    <property type="match status" value="1"/>
</dbReference>
<gene>
    <name evidence="3" type="ORF">ACFSSA_10290</name>
</gene>
<dbReference type="InterPro" id="IPR036291">
    <property type="entry name" value="NAD(P)-bd_dom_sf"/>
</dbReference>
<evidence type="ECO:0000313" key="3">
    <source>
        <dbReference type="EMBL" id="MFD2257068.1"/>
    </source>
</evidence>
<keyword evidence="4" id="KW-1185">Reference proteome</keyword>
<dbReference type="SUPFAM" id="SSF55347">
    <property type="entry name" value="Glyceraldehyde-3-phosphate dehydrogenase-like, C-terminal domain"/>
    <property type="match status" value="1"/>
</dbReference>
<name>A0ABW5D7L3_9BACT</name>
<dbReference type="PANTHER" id="PTHR43708">
    <property type="entry name" value="CONSERVED EXPRESSED OXIDOREDUCTASE (EUROFUNG)"/>
    <property type="match status" value="1"/>
</dbReference>
<dbReference type="InterPro" id="IPR051317">
    <property type="entry name" value="Gfo/Idh/MocA_oxidoreduct"/>
</dbReference>
<dbReference type="Pfam" id="PF01408">
    <property type="entry name" value="GFO_IDH_MocA"/>
    <property type="match status" value="1"/>
</dbReference>
<dbReference type="Gene3D" id="3.30.360.10">
    <property type="entry name" value="Dihydrodipicolinate Reductase, domain 2"/>
    <property type="match status" value="1"/>
</dbReference>